<evidence type="ECO:0000313" key="3">
    <source>
        <dbReference type="EMBL" id="KAJ1181485.1"/>
    </source>
</evidence>
<organism evidence="3 4">
    <name type="scientific">Pleurodeles waltl</name>
    <name type="common">Iberian ribbed newt</name>
    <dbReference type="NCBI Taxonomy" id="8319"/>
    <lineage>
        <taxon>Eukaryota</taxon>
        <taxon>Metazoa</taxon>
        <taxon>Chordata</taxon>
        <taxon>Craniata</taxon>
        <taxon>Vertebrata</taxon>
        <taxon>Euteleostomi</taxon>
        <taxon>Amphibia</taxon>
        <taxon>Batrachia</taxon>
        <taxon>Caudata</taxon>
        <taxon>Salamandroidea</taxon>
        <taxon>Salamandridae</taxon>
        <taxon>Pleurodelinae</taxon>
        <taxon>Pleurodeles</taxon>
    </lineage>
</organism>
<evidence type="ECO:0000256" key="2">
    <source>
        <dbReference type="SAM" id="SignalP"/>
    </source>
</evidence>
<dbReference type="Proteomes" id="UP001066276">
    <property type="component" value="Chromosome 3_2"/>
</dbReference>
<evidence type="ECO:0000313" key="4">
    <source>
        <dbReference type="Proteomes" id="UP001066276"/>
    </source>
</evidence>
<feature type="chain" id="PRO_5043675633" evidence="2">
    <location>
        <begin position="22"/>
        <end position="212"/>
    </location>
</feature>
<dbReference type="AlphaFoldDB" id="A0AAV7TZ44"/>
<comment type="caution">
    <text evidence="3">The sequence shown here is derived from an EMBL/GenBank/DDBJ whole genome shotgun (WGS) entry which is preliminary data.</text>
</comment>
<feature type="compositionally biased region" description="Low complexity" evidence="1">
    <location>
        <begin position="75"/>
        <end position="85"/>
    </location>
</feature>
<feature type="signal peptide" evidence="2">
    <location>
        <begin position="1"/>
        <end position="21"/>
    </location>
</feature>
<keyword evidence="2" id="KW-0732">Signal</keyword>
<sequence length="212" mass="22827">MVALFFPHLLVPIFISSPGHASWAVSTPNKVGGLHKRLPGPGLVPARGPHRDGSSPPIYRQWRDGGAHRFRAGRVGRSVRAGQGRLSSSARPKPRQLAPLRHVRRSVVRSSGPIHAAVAPICRCGAPEPAVHLGGPGISPTQHSERGMPPASPQGKRLCQAWRGALTARARHVCWLGHAPWPTLIYAIDPLKIAGHHTWESNIRLRAPLKGG</sequence>
<name>A0AAV7TZ44_PLEWA</name>
<keyword evidence="4" id="KW-1185">Reference proteome</keyword>
<gene>
    <name evidence="3" type="ORF">NDU88_006692</name>
</gene>
<proteinExistence type="predicted"/>
<dbReference type="EMBL" id="JANPWB010000006">
    <property type="protein sequence ID" value="KAJ1181485.1"/>
    <property type="molecule type" value="Genomic_DNA"/>
</dbReference>
<feature type="region of interest" description="Disordered" evidence="1">
    <location>
        <begin position="40"/>
        <end position="101"/>
    </location>
</feature>
<protein>
    <submittedName>
        <fullName evidence="3">Uncharacterized protein</fullName>
    </submittedName>
</protein>
<evidence type="ECO:0000256" key="1">
    <source>
        <dbReference type="SAM" id="MobiDB-lite"/>
    </source>
</evidence>
<reference evidence="3" key="1">
    <citation type="journal article" date="2022" name="bioRxiv">
        <title>Sequencing and chromosome-scale assembly of the giantPleurodeles waltlgenome.</title>
        <authorList>
            <person name="Brown T."/>
            <person name="Elewa A."/>
            <person name="Iarovenko S."/>
            <person name="Subramanian E."/>
            <person name="Araus A.J."/>
            <person name="Petzold A."/>
            <person name="Susuki M."/>
            <person name="Suzuki K.-i.T."/>
            <person name="Hayashi T."/>
            <person name="Toyoda A."/>
            <person name="Oliveira C."/>
            <person name="Osipova E."/>
            <person name="Leigh N.D."/>
            <person name="Simon A."/>
            <person name="Yun M.H."/>
        </authorList>
    </citation>
    <scope>NUCLEOTIDE SEQUENCE</scope>
    <source>
        <strain evidence="3">20211129_DDA</strain>
        <tissue evidence="3">Liver</tissue>
    </source>
</reference>
<accession>A0AAV7TZ44</accession>